<dbReference type="PANTHER" id="PTHR12283">
    <property type="entry name" value="GLUTAMINYL-PEPTIDE CYCLOTRANSFERASE"/>
    <property type="match status" value="1"/>
</dbReference>
<dbReference type="Proteomes" id="UP000230750">
    <property type="component" value="Unassembled WGS sequence"/>
</dbReference>
<dbReference type="EC" id="2.3.2.5" evidence="3"/>
<dbReference type="Pfam" id="PF04389">
    <property type="entry name" value="Peptidase_M28"/>
    <property type="match status" value="1"/>
</dbReference>
<organism evidence="8 9">
    <name type="scientific">Stichopus japonicus</name>
    <name type="common">Sea cucumber</name>
    <dbReference type="NCBI Taxonomy" id="307972"/>
    <lineage>
        <taxon>Eukaryota</taxon>
        <taxon>Metazoa</taxon>
        <taxon>Echinodermata</taxon>
        <taxon>Eleutherozoa</taxon>
        <taxon>Echinozoa</taxon>
        <taxon>Holothuroidea</taxon>
        <taxon>Aspidochirotacea</taxon>
        <taxon>Aspidochirotida</taxon>
        <taxon>Stichopodidae</taxon>
        <taxon>Apostichopus</taxon>
    </lineage>
</organism>
<evidence type="ECO:0000256" key="1">
    <source>
        <dbReference type="ARBA" id="ARBA00000001"/>
    </source>
</evidence>
<keyword evidence="9" id="KW-1185">Reference proteome</keyword>
<dbReference type="GO" id="GO:0008270">
    <property type="term" value="F:zinc ion binding"/>
    <property type="evidence" value="ECO:0007669"/>
    <property type="project" value="TreeGrafter"/>
</dbReference>
<dbReference type="Gene3D" id="3.40.630.10">
    <property type="entry name" value="Zn peptidases"/>
    <property type="match status" value="1"/>
</dbReference>
<comment type="similarity">
    <text evidence="2">Belongs to the glutaminyl-peptide cyclotransferase family.</text>
</comment>
<sequence length="235" mass="26885">MDNFRRFGWFVILLLSLNMAFSLRVRGGAGRSRRRKPQWTREKLTHRPYTLSFDEANQITRGIDIDHLFSVELSPLLIKRDPDTPGNERAREHITSRLESHGMWTIELDEFQDSTPIGTKKFVNIVATLRPEIKRRLVLACHYDSKYFAPRSDGKVFIGATDSAVPCAMMLDLANNLANLLGSTTQVSTSLQLIFFDGEEAFRHWSDRDSLYGARHLAAKMLDTPHPLNQPKQTN</sequence>
<name>A0A2G8L4S5_STIJA</name>
<keyword evidence="4 8" id="KW-0808">Transferase</keyword>
<comment type="caution">
    <text evidence="8">The sequence shown here is derived from an EMBL/GenBank/DDBJ whole genome shotgun (WGS) entry which is preliminary data.</text>
</comment>
<dbReference type="SUPFAM" id="SSF53187">
    <property type="entry name" value="Zn-dependent exopeptidases"/>
    <property type="match status" value="1"/>
</dbReference>
<comment type="catalytic activity">
    <reaction evidence="1">
        <text>N-terminal L-glutaminyl-[peptide] = N-terminal 5-oxo-L-prolyl-[peptide] + NH4(+)</text>
        <dbReference type="Rhea" id="RHEA:23652"/>
        <dbReference type="Rhea" id="RHEA-COMP:11736"/>
        <dbReference type="Rhea" id="RHEA-COMP:11846"/>
        <dbReference type="ChEBI" id="CHEBI:28938"/>
        <dbReference type="ChEBI" id="CHEBI:64722"/>
        <dbReference type="ChEBI" id="CHEBI:87215"/>
        <dbReference type="EC" id="2.3.2.5"/>
    </reaction>
</comment>
<dbReference type="OrthoDB" id="3907302at2759"/>
<dbReference type="PANTHER" id="PTHR12283:SF6">
    <property type="entry name" value="GLUTAMINYL-PEPTIDE CYCLOTRANSFERASE-RELATED"/>
    <property type="match status" value="1"/>
</dbReference>
<gene>
    <name evidence="8" type="ORF">BSL78_07935</name>
</gene>
<evidence type="ECO:0000256" key="2">
    <source>
        <dbReference type="ARBA" id="ARBA00006014"/>
    </source>
</evidence>
<reference evidence="8 9" key="1">
    <citation type="journal article" date="2017" name="PLoS Biol.">
        <title>The sea cucumber genome provides insights into morphological evolution and visceral regeneration.</title>
        <authorList>
            <person name="Zhang X."/>
            <person name="Sun L."/>
            <person name="Yuan J."/>
            <person name="Sun Y."/>
            <person name="Gao Y."/>
            <person name="Zhang L."/>
            <person name="Li S."/>
            <person name="Dai H."/>
            <person name="Hamel J.F."/>
            <person name="Liu C."/>
            <person name="Yu Y."/>
            <person name="Liu S."/>
            <person name="Lin W."/>
            <person name="Guo K."/>
            <person name="Jin S."/>
            <person name="Xu P."/>
            <person name="Storey K.B."/>
            <person name="Huan P."/>
            <person name="Zhang T."/>
            <person name="Zhou Y."/>
            <person name="Zhang J."/>
            <person name="Lin C."/>
            <person name="Li X."/>
            <person name="Xing L."/>
            <person name="Huo D."/>
            <person name="Sun M."/>
            <person name="Wang L."/>
            <person name="Mercier A."/>
            <person name="Li F."/>
            <person name="Yang H."/>
            <person name="Xiang J."/>
        </authorList>
    </citation>
    <scope>NUCLEOTIDE SEQUENCE [LARGE SCALE GENOMIC DNA]</scope>
    <source>
        <strain evidence="8">Shaxun</strain>
        <tissue evidence="8">Muscle</tissue>
    </source>
</reference>
<evidence type="ECO:0000256" key="6">
    <source>
        <dbReference type="SAM" id="SignalP"/>
    </source>
</evidence>
<keyword evidence="6" id="KW-0732">Signal</keyword>
<evidence type="ECO:0000256" key="3">
    <source>
        <dbReference type="ARBA" id="ARBA00012012"/>
    </source>
</evidence>
<dbReference type="EMBL" id="MRZV01000223">
    <property type="protein sequence ID" value="PIK55205.1"/>
    <property type="molecule type" value="Genomic_DNA"/>
</dbReference>
<proteinExistence type="inferred from homology"/>
<feature type="domain" description="Peptidase M28" evidence="7">
    <location>
        <begin position="124"/>
        <end position="219"/>
    </location>
</feature>
<evidence type="ECO:0000313" key="9">
    <source>
        <dbReference type="Proteomes" id="UP000230750"/>
    </source>
</evidence>
<keyword evidence="5" id="KW-0012">Acyltransferase</keyword>
<dbReference type="GO" id="GO:0016603">
    <property type="term" value="F:glutaminyl-peptide cyclotransferase activity"/>
    <property type="evidence" value="ECO:0007669"/>
    <property type="project" value="UniProtKB-EC"/>
</dbReference>
<evidence type="ECO:0000256" key="4">
    <source>
        <dbReference type="ARBA" id="ARBA00022679"/>
    </source>
</evidence>
<protein>
    <recommendedName>
        <fullName evidence="3">glutaminyl-peptide cyclotransferase</fullName>
        <ecNumber evidence="3">2.3.2.5</ecNumber>
    </recommendedName>
</protein>
<dbReference type="AlphaFoldDB" id="A0A2G8L4S5"/>
<feature type="chain" id="PRO_5013701393" description="glutaminyl-peptide cyclotransferase" evidence="6">
    <location>
        <begin position="23"/>
        <end position="235"/>
    </location>
</feature>
<evidence type="ECO:0000256" key="5">
    <source>
        <dbReference type="ARBA" id="ARBA00023315"/>
    </source>
</evidence>
<dbReference type="STRING" id="307972.A0A2G8L4S5"/>
<evidence type="ECO:0000259" key="7">
    <source>
        <dbReference type="Pfam" id="PF04389"/>
    </source>
</evidence>
<evidence type="ECO:0000313" key="8">
    <source>
        <dbReference type="EMBL" id="PIK55205.1"/>
    </source>
</evidence>
<dbReference type="InterPro" id="IPR040234">
    <property type="entry name" value="QC/QCL"/>
</dbReference>
<feature type="signal peptide" evidence="6">
    <location>
        <begin position="1"/>
        <end position="22"/>
    </location>
</feature>
<accession>A0A2G8L4S5</accession>
<dbReference type="InterPro" id="IPR007484">
    <property type="entry name" value="Peptidase_M28"/>
</dbReference>